<protein>
    <submittedName>
        <fullName evidence="8">Lysophospholipid acyltransferase family protein</fullName>
    </submittedName>
</protein>
<evidence type="ECO:0000256" key="1">
    <source>
        <dbReference type="ARBA" id="ARBA00004533"/>
    </source>
</evidence>
<sequence>MKPPRQLLSDLITRAGIAFMRGLSVLPLSWIRSLGVVFGWALYALVGSRRRVVLTNLSLCFPERSEAERRKLAQQTFIYFAQAWLDRAWLWHAPEALVQQRVQLTGAVQELAGNEPTVAFVPHFMGMDAAWGGVARRVPRVSTTIYTDQSNKLVDEWILRGRQRYGNMRLFGRVDGVKPIVAAVREGQPLYLLPDMDFGPDESVFVPFYGLPTATVPSLPRFARLGRAKVIVVLSRMTATGYVVEILPQWKDYPSDDLVADTALMNARLQDYIATMPAQYYWVHKRFKTRPEGEAALY</sequence>
<gene>
    <name evidence="8" type="ORF">ACFPP7_10260</name>
</gene>
<evidence type="ECO:0000256" key="6">
    <source>
        <dbReference type="ARBA" id="ARBA00023315"/>
    </source>
</evidence>
<evidence type="ECO:0000313" key="8">
    <source>
        <dbReference type="EMBL" id="MFC5521297.1"/>
    </source>
</evidence>
<evidence type="ECO:0000256" key="7">
    <source>
        <dbReference type="SAM" id="Phobius"/>
    </source>
</evidence>
<keyword evidence="2" id="KW-1003">Cell membrane</keyword>
<keyword evidence="7" id="KW-0812">Transmembrane</keyword>
<keyword evidence="7" id="KW-1133">Transmembrane helix</keyword>
<dbReference type="RefSeq" id="WP_084389447.1">
    <property type="nucleotide sequence ID" value="NZ_JBHSMX010000013.1"/>
</dbReference>
<dbReference type="CDD" id="cd07984">
    <property type="entry name" value="LPLAT_LABLAT-like"/>
    <property type="match status" value="1"/>
</dbReference>
<evidence type="ECO:0000313" key="9">
    <source>
        <dbReference type="Proteomes" id="UP001596084"/>
    </source>
</evidence>
<dbReference type="InterPro" id="IPR004960">
    <property type="entry name" value="LipA_acyltrans"/>
</dbReference>
<evidence type="ECO:0000256" key="2">
    <source>
        <dbReference type="ARBA" id="ARBA00022475"/>
    </source>
</evidence>
<dbReference type="PANTHER" id="PTHR30606">
    <property type="entry name" value="LIPID A BIOSYNTHESIS LAUROYL ACYLTRANSFERASE"/>
    <property type="match status" value="1"/>
</dbReference>
<accession>A0ABW0QC77</accession>
<dbReference type="EMBL" id="JBHSMX010000013">
    <property type="protein sequence ID" value="MFC5521297.1"/>
    <property type="molecule type" value="Genomic_DNA"/>
</dbReference>
<keyword evidence="3" id="KW-0997">Cell inner membrane</keyword>
<name>A0ABW0QC77_9BURK</name>
<evidence type="ECO:0000256" key="4">
    <source>
        <dbReference type="ARBA" id="ARBA00022679"/>
    </source>
</evidence>
<evidence type="ECO:0000256" key="3">
    <source>
        <dbReference type="ARBA" id="ARBA00022519"/>
    </source>
</evidence>
<keyword evidence="6 8" id="KW-0012">Acyltransferase</keyword>
<dbReference type="GO" id="GO:0016746">
    <property type="term" value="F:acyltransferase activity"/>
    <property type="evidence" value="ECO:0007669"/>
    <property type="project" value="UniProtKB-KW"/>
</dbReference>
<dbReference type="PIRSF" id="PIRSF026649">
    <property type="entry name" value="MsbB"/>
    <property type="match status" value="1"/>
</dbReference>
<feature type="transmembrane region" description="Helical" evidence="7">
    <location>
        <begin position="29"/>
        <end position="46"/>
    </location>
</feature>
<dbReference type="Pfam" id="PF03279">
    <property type="entry name" value="Lip_A_acyltrans"/>
    <property type="match status" value="1"/>
</dbReference>
<reference evidence="9" key="1">
    <citation type="journal article" date="2019" name="Int. J. Syst. Evol. Microbiol.">
        <title>The Global Catalogue of Microorganisms (GCM) 10K type strain sequencing project: providing services to taxonomists for standard genome sequencing and annotation.</title>
        <authorList>
            <consortium name="The Broad Institute Genomics Platform"/>
            <consortium name="The Broad Institute Genome Sequencing Center for Infectious Disease"/>
            <person name="Wu L."/>
            <person name="Ma J."/>
        </authorList>
    </citation>
    <scope>NUCLEOTIDE SEQUENCE [LARGE SCALE GENOMIC DNA]</scope>
    <source>
        <strain evidence="9">CGMCC 4.7277</strain>
    </source>
</reference>
<keyword evidence="5 7" id="KW-0472">Membrane</keyword>
<keyword evidence="4" id="KW-0808">Transferase</keyword>
<comment type="caution">
    <text evidence="8">The sequence shown here is derived from an EMBL/GenBank/DDBJ whole genome shotgun (WGS) entry which is preliminary data.</text>
</comment>
<evidence type="ECO:0000256" key="5">
    <source>
        <dbReference type="ARBA" id="ARBA00023136"/>
    </source>
</evidence>
<organism evidence="8 9">
    <name type="scientific">Polaromonas jejuensis</name>
    <dbReference type="NCBI Taxonomy" id="457502"/>
    <lineage>
        <taxon>Bacteria</taxon>
        <taxon>Pseudomonadati</taxon>
        <taxon>Pseudomonadota</taxon>
        <taxon>Betaproteobacteria</taxon>
        <taxon>Burkholderiales</taxon>
        <taxon>Comamonadaceae</taxon>
        <taxon>Polaromonas</taxon>
    </lineage>
</organism>
<dbReference type="PANTHER" id="PTHR30606:SF9">
    <property type="entry name" value="LIPID A BIOSYNTHESIS LAUROYLTRANSFERASE"/>
    <property type="match status" value="1"/>
</dbReference>
<comment type="subcellular location">
    <subcellularLocation>
        <location evidence="1">Cell inner membrane</location>
    </subcellularLocation>
</comment>
<keyword evidence="9" id="KW-1185">Reference proteome</keyword>
<proteinExistence type="predicted"/>
<dbReference type="Proteomes" id="UP001596084">
    <property type="component" value="Unassembled WGS sequence"/>
</dbReference>